<feature type="transmembrane region" description="Helical" evidence="2">
    <location>
        <begin position="531"/>
        <end position="558"/>
    </location>
</feature>
<dbReference type="GO" id="GO:0004672">
    <property type="term" value="F:protein kinase activity"/>
    <property type="evidence" value="ECO:0007669"/>
    <property type="project" value="InterPro"/>
</dbReference>
<evidence type="ECO:0000256" key="2">
    <source>
        <dbReference type="SAM" id="Phobius"/>
    </source>
</evidence>
<keyword evidence="2" id="KW-0472">Membrane</keyword>
<proteinExistence type="inferred from homology"/>
<gene>
    <name evidence="4" type="ORF">ABU614_17505</name>
</gene>
<evidence type="ECO:0000259" key="3">
    <source>
        <dbReference type="PROSITE" id="PS50011"/>
    </source>
</evidence>
<dbReference type="PANTHER" id="PTHR10566">
    <property type="entry name" value="CHAPERONE-ACTIVITY OF BC1 COMPLEX CABC1 -RELATED"/>
    <property type="match status" value="1"/>
</dbReference>
<evidence type="ECO:0000256" key="1">
    <source>
        <dbReference type="ARBA" id="ARBA00009670"/>
    </source>
</evidence>
<dbReference type="PROSITE" id="PS50011">
    <property type="entry name" value="PROTEIN_KINASE_DOM"/>
    <property type="match status" value="1"/>
</dbReference>
<dbReference type="EMBL" id="CP159925">
    <property type="protein sequence ID" value="XCO74161.1"/>
    <property type="molecule type" value="Genomic_DNA"/>
</dbReference>
<evidence type="ECO:0000313" key="4">
    <source>
        <dbReference type="EMBL" id="XCO74161.1"/>
    </source>
</evidence>
<organism evidence="4">
    <name type="scientific">Lysobacter firmicutimachus</name>
    <dbReference type="NCBI Taxonomy" id="1792846"/>
    <lineage>
        <taxon>Bacteria</taxon>
        <taxon>Pseudomonadati</taxon>
        <taxon>Pseudomonadota</taxon>
        <taxon>Gammaproteobacteria</taxon>
        <taxon>Lysobacterales</taxon>
        <taxon>Lysobacteraceae</taxon>
        <taxon>Lysobacter</taxon>
    </lineage>
</organism>
<dbReference type="CDD" id="cd05121">
    <property type="entry name" value="ABC1_ADCK3-like"/>
    <property type="match status" value="1"/>
</dbReference>
<dbReference type="GO" id="GO:0005524">
    <property type="term" value="F:ATP binding"/>
    <property type="evidence" value="ECO:0007669"/>
    <property type="project" value="InterPro"/>
</dbReference>
<keyword evidence="2" id="KW-0812">Transmembrane</keyword>
<dbReference type="Pfam" id="PF03109">
    <property type="entry name" value="ABC1"/>
    <property type="match status" value="1"/>
</dbReference>
<feature type="transmembrane region" description="Helical" evidence="2">
    <location>
        <begin position="502"/>
        <end position="525"/>
    </location>
</feature>
<dbReference type="InterPro" id="IPR011009">
    <property type="entry name" value="Kinase-like_dom_sf"/>
</dbReference>
<keyword evidence="2" id="KW-1133">Transmembrane helix</keyword>
<protein>
    <submittedName>
        <fullName evidence="4">AarF/UbiB family protein</fullName>
    </submittedName>
</protein>
<dbReference type="SUPFAM" id="SSF56112">
    <property type="entry name" value="Protein kinase-like (PK-like)"/>
    <property type="match status" value="1"/>
</dbReference>
<sequence>MAPALLDRLDRGDSPALRTARILAFVAKYRHIGAFSEFDVAAGRGLPEHAQAQASGERRDGEAFVHDLESLGPAFIKLGQALSTRPDLLPEDLHRALERMQDRVTEQIPFPQVRELVEERLRVRLTKAFMRFDPEPIGRASLAQVHRATLRDGREVAVKLQRPGIEAVIGTDLDILARLAYTADRVTATGRRMHFADWLDEFRRALYTELDYCAEARNLERFASHLARYPELYVPQPVWSLCGPRIITMELVRGRKVIDLSGLLRTEHEYAPLAVALLRGYLDQVFLHGEIHADPHPGNILLAEDGRLAVLDLGMIVHVPPQRRDRLLKLMLAAVDGRGEDAAAETIAIGTRLESFDEVRYRREIGHLVGRYAAQQSSAELAEGTLFIEVVRVAVACGLRPPPELGLLGRTLLNLQAVAHALAPDLDIQEVVRPHLEFVMLGRLRHSLSAPGLATEALELQGLVRDAPRKLSALLSLLAENRMQVSVAGLEESRLMESLQKIANRISTGAIAAALIIASAVMMRIDTPHRLLGYPALALVLFLFACVLGVGLVVSALLSDRKAPSRKHNTPP</sequence>
<dbReference type="AlphaFoldDB" id="A0AAU8MR78"/>
<accession>A0AAU8MR78</accession>
<dbReference type="InterPro" id="IPR004147">
    <property type="entry name" value="ABC1_dom"/>
</dbReference>
<name>A0AAU8MR78_9GAMM</name>
<reference evidence="4" key="1">
    <citation type="submission" date="2024-06" db="EMBL/GenBank/DDBJ databases">
        <authorList>
            <person name="Li S."/>
        </authorList>
    </citation>
    <scope>NUCLEOTIDE SEQUENCE</scope>
    <source>
        <strain evidence="4">SR10</strain>
    </source>
</reference>
<feature type="domain" description="Protein kinase" evidence="3">
    <location>
        <begin position="131"/>
        <end position="495"/>
    </location>
</feature>
<dbReference type="RefSeq" id="WP_363797017.1">
    <property type="nucleotide sequence ID" value="NZ_CP159925.1"/>
</dbReference>
<dbReference type="PANTHER" id="PTHR10566:SF113">
    <property type="entry name" value="PROTEIN ACTIVITY OF BC1 COMPLEX KINASE 7, CHLOROPLASTIC"/>
    <property type="match status" value="1"/>
</dbReference>
<dbReference type="Gene3D" id="1.10.510.10">
    <property type="entry name" value="Transferase(Phosphotransferase) domain 1"/>
    <property type="match status" value="1"/>
</dbReference>
<comment type="similarity">
    <text evidence="1">Belongs to the protein kinase superfamily. ADCK protein kinase family.</text>
</comment>
<dbReference type="InterPro" id="IPR000719">
    <property type="entry name" value="Prot_kinase_dom"/>
</dbReference>
<dbReference type="InterPro" id="IPR050154">
    <property type="entry name" value="UbiB_kinase"/>
</dbReference>